<dbReference type="AlphaFoldDB" id="A0A2S6BZR6"/>
<comment type="caution">
    <text evidence="3">The sequence shown here is derived from an EMBL/GenBank/DDBJ whole genome shotgun (WGS) entry which is preliminary data.</text>
</comment>
<keyword evidence="1" id="KW-0175">Coiled coil</keyword>
<feature type="coiled-coil region" evidence="1">
    <location>
        <begin position="25"/>
        <end position="52"/>
    </location>
</feature>
<evidence type="ECO:0000313" key="3">
    <source>
        <dbReference type="EMBL" id="PPJ52975.1"/>
    </source>
</evidence>
<name>A0A2S6BZR6_9PEZI</name>
<feature type="compositionally biased region" description="Low complexity" evidence="2">
    <location>
        <begin position="125"/>
        <end position="135"/>
    </location>
</feature>
<evidence type="ECO:0000256" key="1">
    <source>
        <dbReference type="SAM" id="Coils"/>
    </source>
</evidence>
<feature type="region of interest" description="Disordered" evidence="2">
    <location>
        <begin position="114"/>
        <end position="137"/>
    </location>
</feature>
<dbReference type="OrthoDB" id="3638395at2759"/>
<sequence>MDCFQEMTFDACHCGAASCEHFLRAQLREEHIQDLERKVRELTAEVDSLRSNDVRATQTEDASASTDCAVSEAQSQAWADFCESVKKDATEAADAPEQLESSGAETRLRDGATLWGENDFPANESGSDSGYFSDDFQSEEGDADVISAEASSDDATEADHALDWTETSWKSEWSSTSTWAGEEDFTITVSDDKKAFWEPSAYSRVDAAVIPDVLREALLSLSRTVYKAYEKEDREGCFEKWDCPEWVGWGRSEMMDDLLTRTSFRFVFNGNEEAGKVALDAAVRLRNAACHPCNRTRGSHEEACTTERLDYLLATAQDLPRMLGNNEEVVVMQGLRDRLQAEAQKTWTELLELAAHSVVPTMDNCSKAVCRTSLDYGFSLLPKEEDIPLLVAAMRQEAESRRREDTAGPRW</sequence>
<evidence type="ECO:0000313" key="4">
    <source>
        <dbReference type="Proteomes" id="UP000237631"/>
    </source>
</evidence>
<keyword evidence="4" id="KW-1185">Reference proteome</keyword>
<reference evidence="4" key="1">
    <citation type="journal article" date="2017" name="bioRxiv">
        <title>Conservation of a gene cluster reveals novel cercosporin biosynthetic mechanisms and extends production to the genus Colletotrichum.</title>
        <authorList>
            <person name="de Jonge R."/>
            <person name="Ebert M.K."/>
            <person name="Huitt-Roehl C.R."/>
            <person name="Pal P."/>
            <person name="Suttle J.C."/>
            <person name="Spanner R.E."/>
            <person name="Neubauer J.D."/>
            <person name="Jurick W.M.II."/>
            <person name="Stott K.A."/>
            <person name="Secor G.A."/>
            <person name="Thomma B.P.H.J."/>
            <person name="Van de Peer Y."/>
            <person name="Townsend C.A."/>
            <person name="Bolton M.D."/>
        </authorList>
    </citation>
    <scope>NUCLEOTIDE SEQUENCE [LARGE SCALE GENOMIC DNA]</scope>
    <source>
        <strain evidence="4">CBS538.71</strain>
    </source>
</reference>
<protein>
    <submittedName>
        <fullName evidence="3">Uncharacterized protein</fullName>
    </submittedName>
</protein>
<proteinExistence type="predicted"/>
<evidence type="ECO:0000256" key="2">
    <source>
        <dbReference type="SAM" id="MobiDB-lite"/>
    </source>
</evidence>
<dbReference type="Proteomes" id="UP000237631">
    <property type="component" value="Unassembled WGS sequence"/>
</dbReference>
<dbReference type="EMBL" id="PNEN01001630">
    <property type="protein sequence ID" value="PPJ52975.1"/>
    <property type="molecule type" value="Genomic_DNA"/>
</dbReference>
<accession>A0A2S6BZR6</accession>
<gene>
    <name evidence="3" type="ORF">CBER1_11217</name>
</gene>
<organism evidence="3 4">
    <name type="scientific">Cercospora berteroae</name>
    <dbReference type="NCBI Taxonomy" id="357750"/>
    <lineage>
        <taxon>Eukaryota</taxon>
        <taxon>Fungi</taxon>
        <taxon>Dikarya</taxon>
        <taxon>Ascomycota</taxon>
        <taxon>Pezizomycotina</taxon>
        <taxon>Dothideomycetes</taxon>
        <taxon>Dothideomycetidae</taxon>
        <taxon>Mycosphaerellales</taxon>
        <taxon>Mycosphaerellaceae</taxon>
        <taxon>Cercospora</taxon>
    </lineage>
</organism>